<dbReference type="Pfam" id="PF00010">
    <property type="entry name" value="HLH"/>
    <property type="match status" value="1"/>
</dbReference>
<dbReference type="Gene3D" id="4.10.280.10">
    <property type="entry name" value="Helix-loop-helix DNA-binding domain"/>
    <property type="match status" value="1"/>
</dbReference>
<dbReference type="SMART" id="SM00353">
    <property type="entry name" value="HLH"/>
    <property type="match status" value="1"/>
</dbReference>
<keyword evidence="2" id="KW-1185">Reference proteome</keyword>
<gene>
    <name evidence="1" type="ORF">PACLA_8A077806</name>
</gene>
<feature type="non-terminal residue" evidence="1">
    <location>
        <position position="1"/>
    </location>
</feature>
<dbReference type="GO" id="GO:0045944">
    <property type="term" value="P:positive regulation of transcription by RNA polymerase II"/>
    <property type="evidence" value="ECO:0007669"/>
    <property type="project" value="TreeGrafter"/>
</dbReference>
<accession>A0A6S7IVF5</accession>
<reference evidence="1" key="1">
    <citation type="submission" date="2020-04" db="EMBL/GenBank/DDBJ databases">
        <authorList>
            <person name="Alioto T."/>
            <person name="Alioto T."/>
            <person name="Gomez Garrido J."/>
        </authorList>
    </citation>
    <scope>NUCLEOTIDE SEQUENCE</scope>
    <source>
        <strain evidence="1">A484AB</strain>
    </source>
</reference>
<dbReference type="OrthoDB" id="5970250at2759"/>
<dbReference type="InterPro" id="IPR036638">
    <property type="entry name" value="HLH_DNA-bd_sf"/>
</dbReference>
<dbReference type="GO" id="GO:0007423">
    <property type="term" value="P:sensory organ development"/>
    <property type="evidence" value="ECO:0007669"/>
    <property type="project" value="TreeGrafter"/>
</dbReference>
<dbReference type="AlphaFoldDB" id="A0A6S7IVF5"/>
<comment type="caution">
    <text evidence="1">The sequence shown here is derived from an EMBL/GenBank/DDBJ whole genome shotgun (WGS) entry which is preliminary data.</text>
</comment>
<dbReference type="GO" id="GO:0061564">
    <property type="term" value="P:axon development"/>
    <property type="evidence" value="ECO:0007669"/>
    <property type="project" value="TreeGrafter"/>
</dbReference>
<dbReference type="Proteomes" id="UP001152795">
    <property type="component" value="Unassembled WGS sequence"/>
</dbReference>
<dbReference type="InterPro" id="IPR011598">
    <property type="entry name" value="bHLH_dom"/>
</dbReference>
<name>A0A6S7IVF5_PARCT</name>
<organism evidence="1 2">
    <name type="scientific">Paramuricea clavata</name>
    <name type="common">Red gorgonian</name>
    <name type="synonym">Violescent sea-whip</name>
    <dbReference type="NCBI Taxonomy" id="317549"/>
    <lineage>
        <taxon>Eukaryota</taxon>
        <taxon>Metazoa</taxon>
        <taxon>Cnidaria</taxon>
        <taxon>Anthozoa</taxon>
        <taxon>Octocorallia</taxon>
        <taxon>Malacalcyonacea</taxon>
        <taxon>Plexauridae</taxon>
        <taxon>Paramuricea</taxon>
    </lineage>
</organism>
<sequence length="199" mass="23003">LGTIVLRKRQEEWKTEEEDRIRNTPDPSIPPGHTLMPRDERLQTLDLLKKTVRVDISVAFKPELSSENDEMFTNEFLAAFPTKHSCSAQQKDARKRTNISKIKTTNLAEKSPRQERRNARERGRKARLNAAFQVLRSMVPHELNSTQEQRKLTQVEILRLAKNYICSLTTILQTCNDNIAVSYRQDPSFCAANFFANMN</sequence>
<evidence type="ECO:0000313" key="2">
    <source>
        <dbReference type="Proteomes" id="UP001152795"/>
    </source>
</evidence>
<proteinExistence type="predicted"/>
<dbReference type="PANTHER" id="PTHR19290:SF163">
    <property type="entry name" value="BASIC HELIX-LOOP-HELIX NEURAL TRANSCRIPTION FACTOR TAP"/>
    <property type="match status" value="1"/>
</dbReference>
<dbReference type="GO" id="GO:0070888">
    <property type="term" value="F:E-box binding"/>
    <property type="evidence" value="ECO:0007669"/>
    <property type="project" value="TreeGrafter"/>
</dbReference>
<protein>
    <submittedName>
        <fullName evidence="1">Enkurin domain-containing 1-like</fullName>
    </submittedName>
</protein>
<dbReference type="GO" id="GO:0000981">
    <property type="term" value="F:DNA-binding transcription factor activity, RNA polymerase II-specific"/>
    <property type="evidence" value="ECO:0007669"/>
    <property type="project" value="TreeGrafter"/>
</dbReference>
<dbReference type="PANTHER" id="PTHR19290">
    <property type="entry name" value="BASIC HELIX-LOOP-HELIX PROTEIN NEUROGENIN-RELATED"/>
    <property type="match status" value="1"/>
</dbReference>
<evidence type="ECO:0000313" key="1">
    <source>
        <dbReference type="EMBL" id="CAB4009532.1"/>
    </source>
</evidence>
<dbReference type="GO" id="GO:0046983">
    <property type="term" value="F:protein dimerization activity"/>
    <property type="evidence" value="ECO:0007669"/>
    <property type="project" value="InterPro"/>
</dbReference>
<dbReference type="GO" id="GO:0005634">
    <property type="term" value="C:nucleus"/>
    <property type="evidence" value="ECO:0007669"/>
    <property type="project" value="TreeGrafter"/>
</dbReference>
<dbReference type="SUPFAM" id="SSF47459">
    <property type="entry name" value="HLH, helix-loop-helix DNA-binding domain"/>
    <property type="match status" value="1"/>
</dbReference>
<dbReference type="InterPro" id="IPR050359">
    <property type="entry name" value="bHLH_transcription_factors"/>
</dbReference>
<dbReference type="EMBL" id="CACRXK020006483">
    <property type="protein sequence ID" value="CAB4009532.1"/>
    <property type="molecule type" value="Genomic_DNA"/>
</dbReference>
<dbReference type="PROSITE" id="PS50888">
    <property type="entry name" value="BHLH"/>
    <property type="match status" value="1"/>
</dbReference>